<reference evidence="5" key="1">
    <citation type="submission" date="2006-07" db="EMBL/GenBank/DDBJ databases">
        <title>Complete sequence of Thiomicrospira crunogena XCL-2.</title>
        <authorList>
            <consortium name="US DOE Joint Genome Institute"/>
            <person name="Copeland A."/>
            <person name="Lucas S."/>
            <person name="Lapidus A."/>
            <person name="Barry K."/>
            <person name="Detter J.C."/>
            <person name="Glavina del Rio T."/>
            <person name="Hammon N."/>
            <person name="Israni S."/>
            <person name="Dalin E."/>
            <person name="Tice H."/>
            <person name="Pitluck S."/>
            <person name="Chain P."/>
            <person name="Malfatti S."/>
            <person name="Shin M."/>
            <person name="Vergez L."/>
            <person name="Schmutz J."/>
            <person name="Larimer F."/>
            <person name="Land M."/>
            <person name="Hauser L."/>
            <person name="Kyrpides N."/>
            <person name="Lykidis A."/>
            <person name="Scott K.M."/>
            <person name="Sievert S."/>
            <person name="Kerfeld C."/>
            <person name="Freyermuth S."/>
            <person name="Dobrinski K."/>
            <person name="Boller A."/>
            <person name="Fitzpatrick K."/>
            <person name="Thoma P."/>
            <person name="Moore J."/>
            <person name="Richardson P."/>
        </authorList>
    </citation>
    <scope>NUCLEOTIDE SEQUENCE</scope>
    <source>
        <strain evidence="5">XCL-2</strain>
    </source>
</reference>
<name>Q31EW8_HYDCU</name>
<evidence type="ECO:0000256" key="1">
    <source>
        <dbReference type="ARBA" id="ARBA00022722"/>
    </source>
</evidence>
<dbReference type="InterPro" id="IPR013520">
    <property type="entry name" value="Ribonucl_H"/>
</dbReference>
<organism evidence="5">
    <name type="scientific">Hydrogenovibrio crunogenus (strain DSM 25203 / XCL-2)</name>
    <name type="common">Thiomicrospira crunogena</name>
    <dbReference type="NCBI Taxonomy" id="317025"/>
    <lineage>
        <taxon>Bacteria</taxon>
        <taxon>Pseudomonadati</taxon>
        <taxon>Pseudomonadota</taxon>
        <taxon>Gammaproteobacteria</taxon>
        <taxon>Thiotrichales</taxon>
        <taxon>Piscirickettsiaceae</taxon>
        <taxon>Hydrogenovibrio</taxon>
    </lineage>
</organism>
<dbReference type="SMART" id="SM00479">
    <property type="entry name" value="EXOIII"/>
    <property type="match status" value="1"/>
</dbReference>
<dbReference type="SUPFAM" id="SSF53098">
    <property type="entry name" value="Ribonuclease H-like"/>
    <property type="match status" value="1"/>
</dbReference>
<gene>
    <name evidence="5" type="ordered locus">Tcr_1713</name>
</gene>
<evidence type="ECO:0000313" key="5">
    <source>
        <dbReference type="EMBL" id="ABB42305.1"/>
    </source>
</evidence>
<dbReference type="KEGG" id="tcx:Tcr_1713"/>
<evidence type="ECO:0000259" key="4">
    <source>
        <dbReference type="SMART" id="SM00479"/>
    </source>
</evidence>
<dbReference type="AlphaFoldDB" id="Q31EW8"/>
<dbReference type="HOGENOM" id="CLU_062227_0_0_6"/>
<dbReference type="Pfam" id="PF00929">
    <property type="entry name" value="RNase_T"/>
    <property type="match status" value="1"/>
</dbReference>
<dbReference type="InterPro" id="IPR036397">
    <property type="entry name" value="RNaseH_sf"/>
</dbReference>
<dbReference type="PANTHER" id="PTHR30231:SF4">
    <property type="entry name" value="PROTEIN NEN2"/>
    <property type="match status" value="1"/>
</dbReference>
<keyword evidence="2" id="KW-0378">Hydrolase</keyword>
<dbReference type="eggNOG" id="COG0847">
    <property type="taxonomic scope" value="Bacteria"/>
</dbReference>
<dbReference type="CDD" id="cd06127">
    <property type="entry name" value="DEDDh"/>
    <property type="match status" value="1"/>
</dbReference>
<protein>
    <recommendedName>
        <fullName evidence="4">Exonuclease domain-containing protein</fullName>
    </recommendedName>
</protein>
<dbReference type="STRING" id="317025.Tcr_1713"/>
<dbReference type="OrthoDB" id="9803913at2"/>
<dbReference type="EMBL" id="CP000109">
    <property type="protein sequence ID" value="ABB42305.1"/>
    <property type="molecule type" value="Genomic_DNA"/>
</dbReference>
<dbReference type="GO" id="GO:0003676">
    <property type="term" value="F:nucleic acid binding"/>
    <property type="evidence" value="ECO:0007669"/>
    <property type="project" value="InterPro"/>
</dbReference>
<keyword evidence="3" id="KW-0269">Exonuclease</keyword>
<evidence type="ECO:0000256" key="3">
    <source>
        <dbReference type="ARBA" id="ARBA00022839"/>
    </source>
</evidence>
<dbReference type="InterPro" id="IPR012337">
    <property type="entry name" value="RNaseH-like_sf"/>
</dbReference>
<dbReference type="GO" id="GO:0006259">
    <property type="term" value="P:DNA metabolic process"/>
    <property type="evidence" value="ECO:0007669"/>
    <property type="project" value="UniProtKB-ARBA"/>
</dbReference>
<dbReference type="GO" id="GO:0008408">
    <property type="term" value="F:3'-5' exonuclease activity"/>
    <property type="evidence" value="ECO:0007669"/>
    <property type="project" value="TreeGrafter"/>
</dbReference>
<dbReference type="Gene3D" id="3.30.420.10">
    <property type="entry name" value="Ribonuclease H-like superfamily/Ribonuclease H"/>
    <property type="match status" value="1"/>
</dbReference>
<feature type="domain" description="Exonuclease" evidence="4">
    <location>
        <begin position="42"/>
        <end position="209"/>
    </location>
</feature>
<keyword evidence="1" id="KW-0540">Nuclease</keyword>
<dbReference type="NCBIfam" id="NF006615">
    <property type="entry name" value="PRK09182.1"/>
    <property type="match status" value="1"/>
</dbReference>
<proteinExistence type="predicted"/>
<accession>Q31EW8</accession>
<dbReference type="PANTHER" id="PTHR30231">
    <property type="entry name" value="DNA POLYMERASE III SUBUNIT EPSILON"/>
    <property type="match status" value="1"/>
</dbReference>
<dbReference type="GO" id="GO:0005829">
    <property type="term" value="C:cytosol"/>
    <property type="evidence" value="ECO:0007669"/>
    <property type="project" value="TreeGrafter"/>
</dbReference>
<evidence type="ECO:0000256" key="2">
    <source>
        <dbReference type="ARBA" id="ARBA00022801"/>
    </source>
</evidence>
<sequence>MTPQTDLEPLAQQLDQSDDYQVLRRFKPLPSYRSPAGETVHKVCIIDTETTGLDTRVCEIIELGYQIVEFDSQGNFYQILTAKNFLNEPEGEISAEVTQVTGLTLDDVKGHQIPWAEVEADMADVQLCVAHNAAFDRPVVERYSDCFIDKVWGCSAVQVDWFHLAKVGSRSQEFLCWKVGQFFYGAHRALDDVQALTHLLTFPISEAALPAFHFLLASVRQQKVLIKATSAPFELKDDLKQRGYRWQPTERVWQKVFEASQQQEEIAWLIENNTPNPDIIKLKATDTFSIRAQ</sequence>